<dbReference type="PROSITE" id="PS50046">
    <property type="entry name" value="PHYTOCHROME_2"/>
    <property type="match status" value="1"/>
</dbReference>
<evidence type="ECO:0000313" key="10">
    <source>
        <dbReference type="EMBL" id="MBD2183228.1"/>
    </source>
</evidence>
<feature type="domain" description="Phytochrome chromophore attachment site" evidence="8">
    <location>
        <begin position="23"/>
        <end position="176"/>
    </location>
</feature>
<dbReference type="Pfam" id="PF01590">
    <property type="entry name" value="GAF"/>
    <property type="match status" value="2"/>
</dbReference>
<dbReference type="Pfam" id="PF02518">
    <property type="entry name" value="HATPase_c"/>
    <property type="match status" value="1"/>
</dbReference>
<dbReference type="SUPFAM" id="SSF47384">
    <property type="entry name" value="Homodimeric domain of signal transducing histidine kinase"/>
    <property type="match status" value="1"/>
</dbReference>
<keyword evidence="11" id="KW-1185">Reference proteome</keyword>
<dbReference type="FunFam" id="3.30.565.10:FF:000006">
    <property type="entry name" value="Sensor histidine kinase WalK"/>
    <property type="match status" value="1"/>
</dbReference>
<evidence type="ECO:0000313" key="11">
    <source>
        <dbReference type="Proteomes" id="UP000641646"/>
    </source>
</evidence>
<evidence type="ECO:0000256" key="2">
    <source>
        <dbReference type="ARBA" id="ARBA00006402"/>
    </source>
</evidence>
<dbReference type="GO" id="GO:0005886">
    <property type="term" value="C:plasma membrane"/>
    <property type="evidence" value="ECO:0007669"/>
    <property type="project" value="TreeGrafter"/>
</dbReference>
<evidence type="ECO:0000256" key="4">
    <source>
        <dbReference type="ARBA" id="ARBA00022553"/>
    </source>
</evidence>
<dbReference type="Gene3D" id="1.10.287.130">
    <property type="match status" value="1"/>
</dbReference>
<protein>
    <recommendedName>
        <fullName evidence="3">histidine kinase</fullName>
        <ecNumber evidence="3">2.7.13.3</ecNumber>
    </recommendedName>
</protein>
<dbReference type="SUPFAM" id="SSF55781">
    <property type="entry name" value="GAF domain-like"/>
    <property type="match status" value="2"/>
</dbReference>
<comment type="caution">
    <text evidence="10">The sequence shown here is derived from an EMBL/GenBank/DDBJ whole genome shotgun (WGS) entry which is preliminary data.</text>
</comment>
<feature type="domain" description="Histidine kinase" evidence="9">
    <location>
        <begin position="391"/>
        <end position="620"/>
    </location>
</feature>
<accession>A0A926VHH5</accession>
<dbReference type="PANTHER" id="PTHR43047">
    <property type="entry name" value="TWO-COMPONENT HISTIDINE PROTEIN KINASE"/>
    <property type="match status" value="1"/>
</dbReference>
<dbReference type="EMBL" id="JACJPW010000050">
    <property type="protein sequence ID" value="MBD2183228.1"/>
    <property type="molecule type" value="Genomic_DNA"/>
</dbReference>
<dbReference type="InterPro" id="IPR036890">
    <property type="entry name" value="HATPase_C_sf"/>
</dbReference>
<comment type="similarity">
    <text evidence="2">In the N-terminal section; belongs to the phytochrome family.</text>
</comment>
<evidence type="ECO:0000256" key="5">
    <source>
        <dbReference type="ARBA" id="ARBA00022679"/>
    </source>
</evidence>
<dbReference type="SMART" id="SM00065">
    <property type="entry name" value="GAF"/>
    <property type="match status" value="2"/>
</dbReference>
<keyword evidence="7" id="KW-0902">Two-component regulatory system</keyword>
<dbReference type="GO" id="GO:0009927">
    <property type="term" value="F:histidine phosphotransfer kinase activity"/>
    <property type="evidence" value="ECO:0007669"/>
    <property type="project" value="TreeGrafter"/>
</dbReference>
<reference evidence="10" key="1">
    <citation type="journal article" date="2015" name="ISME J.">
        <title>Draft Genome Sequence of Streptomyces incarnatus NRRL8089, which Produces the Nucleoside Antibiotic Sinefungin.</title>
        <authorList>
            <person name="Oshima K."/>
            <person name="Hattori M."/>
            <person name="Shimizu H."/>
            <person name="Fukuda K."/>
            <person name="Nemoto M."/>
            <person name="Inagaki K."/>
            <person name="Tamura T."/>
        </authorList>
    </citation>
    <scope>NUCLEOTIDE SEQUENCE</scope>
    <source>
        <strain evidence="10">FACHB-1375</strain>
    </source>
</reference>
<reference evidence="10" key="2">
    <citation type="submission" date="2020-08" db="EMBL/GenBank/DDBJ databases">
        <authorList>
            <person name="Chen M."/>
            <person name="Teng W."/>
            <person name="Zhao L."/>
            <person name="Hu C."/>
            <person name="Zhou Y."/>
            <person name="Han B."/>
            <person name="Song L."/>
            <person name="Shu W."/>
        </authorList>
    </citation>
    <scope>NUCLEOTIDE SEQUENCE</scope>
    <source>
        <strain evidence="10">FACHB-1375</strain>
    </source>
</reference>
<evidence type="ECO:0000256" key="1">
    <source>
        <dbReference type="ARBA" id="ARBA00000085"/>
    </source>
</evidence>
<dbReference type="InterPro" id="IPR003661">
    <property type="entry name" value="HisK_dim/P_dom"/>
</dbReference>
<dbReference type="InterPro" id="IPR029016">
    <property type="entry name" value="GAF-like_dom_sf"/>
</dbReference>
<dbReference type="InterPro" id="IPR036097">
    <property type="entry name" value="HisK_dim/P_sf"/>
</dbReference>
<proteinExistence type="inferred from homology"/>
<dbReference type="InterPro" id="IPR016132">
    <property type="entry name" value="Phyto_chromo_attachment"/>
</dbReference>
<evidence type="ECO:0000259" key="9">
    <source>
        <dbReference type="PROSITE" id="PS50109"/>
    </source>
</evidence>
<dbReference type="EC" id="2.7.13.3" evidence="3"/>
<keyword evidence="5" id="KW-0808">Transferase</keyword>
<organism evidence="10 11">
    <name type="scientific">Aerosakkonema funiforme FACHB-1375</name>
    <dbReference type="NCBI Taxonomy" id="2949571"/>
    <lineage>
        <taxon>Bacteria</taxon>
        <taxon>Bacillati</taxon>
        <taxon>Cyanobacteriota</taxon>
        <taxon>Cyanophyceae</taxon>
        <taxon>Oscillatoriophycideae</taxon>
        <taxon>Aerosakkonematales</taxon>
        <taxon>Aerosakkonemataceae</taxon>
        <taxon>Aerosakkonema</taxon>
    </lineage>
</organism>
<dbReference type="Gene3D" id="3.30.565.10">
    <property type="entry name" value="Histidine kinase-like ATPase, C-terminal domain"/>
    <property type="match status" value="1"/>
</dbReference>
<dbReference type="InterPro" id="IPR004358">
    <property type="entry name" value="Sig_transdc_His_kin-like_C"/>
</dbReference>
<dbReference type="Gene3D" id="3.30.450.40">
    <property type="match status" value="2"/>
</dbReference>
<sequence>MRQQTERERLIDKIAQRIRQSLNLEKILNTTVAEVREFLQADRVLIYRYDPDSQGRVVVESVGDCWIPILGKKIAYPYLGKNYIPAYQQNRIQAKADIYTLGLPQSLLDLLAGFQVRAHLVVPILQDNSEFLVLNSQLENPTPNSQLWGLLIAHQCSGPRQWQNLEIDLLKQLATQVAIAIQQSELYQHLARLNTDLEKQVQERTDLLQQALNFEAMLKRITDKVRDTLDESHILQTAVQELALGLKADYCCTALYNLEKATSSICSEYAITSPSDRNRVLQMADFPGIYFQLLQGQYLQFCEIASHSIRQVHHRVAVLACPILDNQGVLGDLWLLKPEEYVFNELEIRLVQQVANQCAIAIRQARLYQAAQAQVQELEKLNRLKDDFLNTVSHELKTPVSNMKMAIQMLEVMLNQQCGFNPELENNRESNTAARYFHVLNDECEREINLINDLLELQQLNAGTLLLDRRIIHLPDWIPHVVEPFEQLIYDQQQILEIDIPRQLPPLASDPFSLKRILTELLNNACKYTPAKGKITVSVRINSDKIQLSVSNSGIEIPRHEMQRIFDKFYRIPSNDPWKHGGTGLGLALVDKLVSYLGGSIQVESGSRHTTFLVELPIMSDGK</sequence>
<dbReference type="InterPro" id="IPR003594">
    <property type="entry name" value="HATPase_dom"/>
</dbReference>
<dbReference type="PROSITE" id="PS50109">
    <property type="entry name" value="HIS_KIN"/>
    <property type="match status" value="1"/>
</dbReference>
<dbReference type="InterPro" id="IPR005467">
    <property type="entry name" value="His_kinase_dom"/>
</dbReference>
<evidence type="ECO:0000256" key="7">
    <source>
        <dbReference type="ARBA" id="ARBA00023012"/>
    </source>
</evidence>
<dbReference type="PANTHER" id="PTHR43047:SF72">
    <property type="entry name" value="OSMOSENSING HISTIDINE PROTEIN KINASE SLN1"/>
    <property type="match status" value="1"/>
</dbReference>
<gene>
    <name evidence="10" type="ORF">H6G03_19535</name>
</gene>
<name>A0A926VHH5_9CYAN</name>
<keyword evidence="4" id="KW-0597">Phosphoprotein</keyword>
<dbReference type="SMART" id="SM00388">
    <property type="entry name" value="HisKA"/>
    <property type="match status" value="1"/>
</dbReference>
<dbReference type="SUPFAM" id="SSF55874">
    <property type="entry name" value="ATPase domain of HSP90 chaperone/DNA topoisomerase II/histidine kinase"/>
    <property type="match status" value="1"/>
</dbReference>
<dbReference type="GO" id="GO:0000155">
    <property type="term" value="F:phosphorelay sensor kinase activity"/>
    <property type="evidence" value="ECO:0007669"/>
    <property type="project" value="InterPro"/>
</dbReference>
<keyword evidence="6 10" id="KW-0418">Kinase</keyword>
<dbReference type="PRINTS" id="PR00344">
    <property type="entry name" value="BCTRLSENSOR"/>
</dbReference>
<comment type="catalytic activity">
    <reaction evidence="1">
        <text>ATP + protein L-histidine = ADP + protein N-phospho-L-histidine.</text>
        <dbReference type="EC" id="2.7.13.3"/>
    </reaction>
</comment>
<dbReference type="InterPro" id="IPR003018">
    <property type="entry name" value="GAF"/>
</dbReference>
<dbReference type="Pfam" id="PF00512">
    <property type="entry name" value="HisKA"/>
    <property type="match status" value="1"/>
</dbReference>
<dbReference type="AlphaFoldDB" id="A0A926VHH5"/>
<dbReference type="Proteomes" id="UP000641646">
    <property type="component" value="Unassembled WGS sequence"/>
</dbReference>
<evidence type="ECO:0000256" key="6">
    <source>
        <dbReference type="ARBA" id="ARBA00022777"/>
    </source>
</evidence>
<dbReference type="CDD" id="cd00082">
    <property type="entry name" value="HisKA"/>
    <property type="match status" value="1"/>
</dbReference>
<evidence type="ECO:0000256" key="3">
    <source>
        <dbReference type="ARBA" id="ARBA00012438"/>
    </source>
</evidence>
<evidence type="ECO:0000259" key="8">
    <source>
        <dbReference type="PROSITE" id="PS50046"/>
    </source>
</evidence>
<dbReference type="SMART" id="SM00387">
    <property type="entry name" value="HATPase_c"/>
    <property type="match status" value="1"/>
</dbReference>